<feature type="transmembrane region" description="Helical" evidence="5">
    <location>
        <begin position="84"/>
        <end position="101"/>
    </location>
</feature>
<dbReference type="PROSITE" id="PS50108">
    <property type="entry name" value="CRIB"/>
    <property type="match status" value="1"/>
</dbReference>
<dbReference type="InterPro" id="IPR036513">
    <property type="entry name" value="STAS_dom_sf"/>
</dbReference>
<evidence type="ECO:0000256" key="1">
    <source>
        <dbReference type="ARBA" id="ARBA00004141"/>
    </source>
</evidence>
<dbReference type="RefSeq" id="WP_244821857.1">
    <property type="nucleotide sequence ID" value="NZ_CP112998.1"/>
</dbReference>
<feature type="transmembrane region" description="Helical" evidence="5">
    <location>
        <begin position="107"/>
        <end position="125"/>
    </location>
</feature>
<evidence type="ECO:0000259" key="6">
    <source>
        <dbReference type="PROSITE" id="PS50108"/>
    </source>
</evidence>
<dbReference type="GO" id="GO:0016020">
    <property type="term" value="C:membrane"/>
    <property type="evidence" value="ECO:0007669"/>
    <property type="project" value="UniProtKB-SubCell"/>
</dbReference>
<dbReference type="InterPro" id="IPR000095">
    <property type="entry name" value="CRIB_dom"/>
</dbReference>
<dbReference type="PANTHER" id="PTHR11814">
    <property type="entry name" value="SULFATE TRANSPORTER"/>
    <property type="match status" value="1"/>
</dbReference>
<evidence type="ECO:0000313" key="8">
    <source>
        <dbReference type="Proteomes" id="UP001164653"/>
    </source>
</evidence>
<feature type="transmembrane region" description="Helical" evidence="5">
    <location>
        <begin position="137"/>
        <end position="155"/>
    </location>
</feature>
<feature type="transmembrane region" description="Helical" evidence="5">
    <location>
        <begin position="191"/>
        <end position="210"/>
    </location>
</feature>
<gene>
    <name evidence="7" type="ORF">ON006_31705</name>
</gene>
<dbReference type="Gene3D" id="3.30.750.24">
    <property type="entry name" value="STAS domain"/>
    <property type="match status" value="1"/>
</dbReference>
<protein>
    <submittedName>
        <fullName evidence="7">SulP family inorganic anion transporter</fullName>
    </submittedName>
</protein>
<evidence type="ECO:0000256" key="5">
    <source>
        <dbReference type="SAM" id="Phobius"/>
    </source>
</evidence>
<keyword evidence="4 5" id="KW-0472">Membrane</keyword>
<feature type="transmembrane region" description="Helical" evidence="5">
    <location>
        <begin position="33"/>
        <end position="53"/>
    </location>
</feature>
<accession>A0A9E8NAC0</accession>
<evidence type="ECO:0000313" key="7">
    <source>
        <dbReference type="EMBL" id="WAC12278.1"/>
    </source>
</evidence>
<evidence type="ECO:0000256" key="3">
    <source>
        <dbReference type="ARBA" id="ARBA00022989"/>
    </source>
</evidence>
<comment type="subcellular location">
    <subcellularLocation>
        <location evidence="1">Membrane</location>
        <topology evidence="1">Multi-pass membrane protein</topology>
    </subcellularLocation>
</comment>
<dbReference type="InterPro" id="IPR011547">
    <property type="entry name" value="SLC26A/SulP_dom"/>
</dbReference>
<dbReference type="Pfam" id="PF00916">
    <property type="entry name" value="Sulfate_transp"/>
    <property type="match status" value="1"/>
</dbReference>
<dbReference type="KEGG" id="dpf:ON006_31705"/>
<feature type="domain" description="CRIB" evidence="6">
    <location>
        <begin position="387"/>
        <end position="400"/>
    </location>
</feature>
<proteinExistence type="predicted"/>
<feature type="transmembrane region" description="Helical" evidence="5">
    <location>
        <begin position="222"/>
        <end position="238"/>
    </location>
</feature>
<name>A0A9E8NAC0_9BACT</name>
<feature type="transmembrane region" description="Helical" evidence="5">
    <location>
        <begin position="276"/>
        <end position="298"/>
    </location>
</feature>
<evidence type="ECO:0000256" key="2">
    <source>
        <dbReference type="ARBA" id="ARBA00022692"/>
    </source>
</evidence>
<dbReference type="SUPFAM" id="SSF52091">
    <property type="entry name" value="SpoIIaa-like"/>
    <property type="match status" value="1"/>
</dbReference>
<keyword evidence="2 5" id="KW-0812">Transmembrane</keyword>
<evidence type="ECO:0000256" key="4">
    <source>
        <dbReference type="ARBA" id="ARBA00023136"/>
    </source>
</evidence>
<dbReference type="Proteomes" id="UP001164653">
    <property type="component" value="Chromosome"/>
</dbReference>
<keyword evidence="8" id="KW-1185">Reference proteome</keyword>
<feature type="transmembrane region" description="Helical" evidence="5">
    <location>
        <begin position="351"/>
        <end position="383"/>
    </location>
</feature>
<dbReference type="AlphaFoldDB" id="A0A9E8NAC0"/>
<dbReference type="EMBL" id="CP112998">
    <property type="protein sequence ID" value="WAC12278.1"/>
    <property type="molecule type" value="Genomic_DNA"/>
</dbReference>
<feature type="transmembrane region" description="Helical" evidence="5">
    <location>
        <begin position="404"/>
        <end position="437"/>
    </location>
</feature>
<keyword evidence="3 5" id="KW-1133">Transmembrane helix</keyword>
<organism evidence="7 8">
    <name type="scientific">Dyadobacter pollutisoli</name>
    <dbReference type="NCBI Taxonomy" id="2910158"/>
    <lineage>
        <taxon>Bacteria</taxon>
        <taxon>Pseudomonadati</taxon>
        <taxon>Bacteroidota</taxon>
        <taxon>Cytophagia</taxon>
        <taxon>Cytophagales</taxon>
        <taxon>Spirosomataceae</taxon>
        <taxon>Dyadobacter</taxon>
    </lineage>
</organism>
<reference evidence="7" key="1">
    <citation type="submission" date="2022-11" db="EMBL/GenBank/DDBJ databases">
        <title>Dyadobacter pollutisoli sp. nov., isolated from plastic dumped soil.</title>
        <authorList>
            <person name="Kim J.M."/>
            <person name="Kim K.R."/>
            <person name="Lee J.K."/>
            <person name="Hao L."/>
            <person name="Jeon C.O."/>
        </authorList>
    </citation>
    <scope>NUCLEOTIDE SEQUENCE</scope>
    <source>
        <strain evidence="7">U1</strain>
    </source>
</reference>
<dbReference type="InterPro" id="IPR001902">
    <property type="entry name" value="SLC26A/SulP_fam"/>
</dbReference>
<feature type="transmembrane region" description="Helical" evidence="5">
    <location>
        <begin position="59"/>
        <end position="77"/>
    </location>
</feature>
<dbReference type="GO" id="GO:0055085">
    <property type="term" value="P:transmembrane transport"/>
    <property type="evidence" value="ECO:0007669"/>
    <property type="project" value="InterPro"/>
</dbReference>
<feature type="transmembrane region" description="Helical" evidence="5">
    <location>
        <begin position="310"/>
        <end position="331"/>
    </location>
</feature>
<sequence>MNSVTGHPASGKPALWKPATGFKGLKENWKQDLMSGFLVSLIALPLSLGIAGASNFPPIMGVMTAIVGGILVSFLTNSELTIKGPAAGLIVIVAGAVNELGKGDTVLGWHLALGAIVVAGVVQVLMGLLKLPRFADFFPLSAVHGMLAAIGIIIMSEQIHLAVGIAPSELKGKKPLELLGMVPHSILNMEYHIAIIGLVGLMIMFGWRYLSFSFLKKIPPALMVLIVAIGLGQFFHLFEPSYASFKPLINPGDFSLAYHVSFAGISGDLLPVFSKYVAMFALVGSLESLLTVKAIDLLDPYKRKSDLSRDVTAVGAANVVAGILGGLPMISEVARSSANINNGAKTRWANLFHGICLLIFVLLLAPVTKMVPVAALAAMLIFVGFRLASPSEFRHIYHIGKEQLVIFLVTIVATLSTDLLIGIGCGILTKLMIQLIYGVKISHIFNPKIEVTVDKDVTFVNVPRAAVFTNYLSLKSKLEAIPKGKMVQVDFSDTPYVDHTVMENITRFKNDYDQRGGHMELIGFQYHLALSDHPLAARRNQRQTVLS</sequence>